<dbReference type="Gene3D" id="3.40.50.2300">
    <property type="match status" value="1"/>
</dbReference>
<feature type="signal peptide" evidence="1">
    <location>
        <begin position="1"/>
        <end position="22"/>
    </location>
</feature>
<dbReference type="AlphaFoldDB" id="N6WQR8"/>
<dbReference type="PANTHER" id="PTHR35271">
    <property type="entry name" value="ABC TRANSPORTER, SUBSTRATE-BINDING LIPOPROTEIN-RELATED"/>
    <property type="match status" value="1"/>
</dbReference>
<dbReference type="PATRIC" id="fig|626887.3.peg.4221"/>
<evidence type="ECO:0000313" key="3">
    <source>
        <dbReference type="Proteomes" id="UP000013165"/>
    </source>
</evidence>
<dbReference type="EMBL" id="APLQ01000014">
    <property type="protein sequence ID" value="ENO13931.2"/>
    <property type="molecule type" value="Genomic_DNA"/>
</dbReference>
<comment type="caution">
    <text evidence="2">The sequence shown here is derived from an EMBL/GenBank/DDBJ whole genome shotgun (WGS) entry which is preliminary data.</text>
</comment>
<dbReference type="Proteomes" id="UP000013165">
    <property type="component" value="Unassembled WGS sequence"/>
</dbReference>
<feature type="chain" id="PRO_5016607586" evidence="1">
    <location>
        <begin position="23"/>
        <end position="312"/>
    </location>
</feature>
<dbReference type="InterPro" id="IPR007487">
    <property type="entry name" value="ABC_transpt-TYRBP-like"/>
</dbReference>
<dbReference type="PANTHER" id="PTHR35271:SF1">
    <property type="entry name" value="ABC TRANSPORTER, SUBSTRATE-BINDING LIPOPROTEIN"/>
    <property type="match status" value="1"/>
</dbReference>
<gene>
    <name evidence="2" type="ORF">J057_21085</name>
</gene>
<dbReference type="eggNOG" id="COG2984">
    <property type="taxonomic scope" value="Bacteria"/>
</dbReference>
<dbReference type="HOGENOM" id="CLU_058196_4_0_6"/>
<organism evidence="2 3">
    <name type="scientific">Marinobacter nanhaiticus D15-8W</name>
    <dbReference type="NCBI Taxonomy" id="626887"/>
    <lineage>
        <taxon>Bacteria</taxon>
        <taxon>Pseudomonadati</taxon>
        <taxon>Pseudomonadota</taxon>
        <taxon>Gammaproteobacteria</taxon>
        <taxon>Pseudomonadales</taxon>
        <taxon>Marinobacteraceae</taxon>
        <taxon>Marinobacter</taxon>
    </lineage>
</organism>
<dbReference type="STRING" id="626887.J057_21085"/>
<keyword evidence="3" id="KW-1185">Reference proteome</keyword>
<name>N6WQR8_9GAMM</name>
<evidence type="ECO:0000313" key="2">
    <source>
        <dbReference type="EMBL" id="ENO13931.2"/>
    </source>
</evidence>
<protein>
    <submittedName>
        <fullName evidence="2">ABC transporter substrate-binding protein</fullName>
    </submittedName>
</protein>
<sequence length="312" mass="33988">MFFAILVACLVPSMALSQQNGAAFPPTPQGQPDILLAGSDNRSFNLAFRDRLSAAFSRSIRIGPYTPDASRRLPDTLVVALGSAAVNEVMQQEPRPPLLALMVSNHQVEQYAGLGGAPFSALFHNPPLKRQALLGQQVLPHAATVSVLARPGEEHSYHELADELDAYGLELRVFTVKSSANLVATLNRALSFGDFLLGTPDPEIYNRQTIKHILLTTYRHNRILIGPERAFVQAGALASTFTPTEIIIENAASIIEQYLKQGDLPQTGYPEQFSVAFNQQVARSLNIPLPDRDVIVENLRALDAQKTGVGND</sequence>
<evidence type="ECO:0000256" key="1">
    <source>
        <dbReference type="SAM" id="SignalP"/>
    </source>
</evidence>
<accession>N6WQR8</accession>
<proteinExistence type="predicted"/>
<keyword evidence="1" id="KW-0732">Signal</keyword>
<reference evidence="2 3" key="1">
    <citation type="journal article" date="2013" name="Genome Announc.">
        <title>Genome Sequence of the Polycyclic Aromatic Hydrocarbon-Degrading Bacterium Strain Marinobacter nanhaiticus D15-8WT.</title>
        <authorList>
            <person name="Cui Z."/>
            <person name="Gao W."/>
            <person name="Li Q."/>
            <person name="Xu G."/>
            <person name="Zheng L."/>
        </authorList>
    </citation>
    <scope>NUCLEOTIDE SEQUENCE [LARGE SCALE GENOMIC DNA]</scope>
    <source>
        <strain evidence="2 3">D15-8W</strain>
    </source>
</reference>